<evidence type="ECO:0000313" key="2">
    <source>
        <dbReference type="EMBL" id="OGK56007.1"/>
    </source>
</evidence>
<evidence type="ECO:0000313" key="3">
    <source>
        <dbReference type="Proteomes" id="UP000176376"/>
    </source>
</evidence>
<proteinExistence type="predicted"/>
<protein>
    <submittedName>
        <fullName evidence="2">Uncharacterized protein</fullName>
    </submittedName>
</protein>
<dbReference type="Proteomes" id="UP000176376">
    <property type="component" value="Unassembled WGS sequence"/>
</dbReference>
<feature type="transmembrane region" description="Helical" evidence="1">
    <location>
        <begin position="6"/>
        <end position="26"/>
    </location>
</feature>
<keyword evidence="1" id="KW-1133">Transmembrane helix</keyword>
<evidence type="ECO:0000256" key="1">
    <source>
        <dbReference type="SAM" id="Phobius"/>
    </source>
</evidence>
<gene>
    <name evidence="2" type="ORF">A3J15_00290</name>
</gene>
<reference evidence="2 3" key="1">
    <citation type="journal article" date="2016" name="Nat. Commun.">
        <title>Thousands of microbial genomes shed light on interconnected biogeochemical processes in an aquifer system.</title>
        <authorList>
            <person name="Anantharaman K."/>
            <person name="Brown C.T."/>
            <person name="Hug L.A."/>
            <person name="Sharon I."/>
            <person name="Castelle C.J."/>
            <person name="Probst A.J."/>
            <person name="Thomas B.C."/>
            <person name="Singh A."/>
            <person name="Wilkins M.J."/>
            <person name="Karaoz U."/>
            <person name="Brodie E.L."/>
            <person name="Williams K.H."/>
            <person name="Hubbard S.S."/>
            <person name="Banfield J.F."/>
        </authorList>
    </citation>
    <scope>NUCLEOTIDE SEQUENCE [LARGE SCALE GENOMIC DNA]</scope>
</reference>
<sequence>MSIKLLNIIIVFSLAGLISVGVKDFISPKKPEVITTPIITPSVIYTNQEYIPQLVTQTGSSDPIAYCTNKFFNFNPGVKWQYKIKGQIENMQEGKEIQQIDETFTNTLENNASYSATIKTKFQKTGTEKTSTMNCRNSGIYGFPLPIFNDLASSTAASGQLSILKNIQLQPLLFLPPDDKLQQGQSWNTDLGINTGFDISLDSLGVGLINTVTKEEKVTYQGRVITQLTIESKLNSPLPLNFFGSSDLIKIKSVLLEGIGIKDFEFSINLKDVTSSAIKLSLLKFTP</sequence>
<keyword evidence="1" id="KW-0812">Transmembrane</keyword>
<keyword evidence="1" id="KW-0472">Membrane</keyword>
<name>A0A1F7JK75_9BACT</name>
<dbReference type="EMBL" id="MGAY01000048">
    <property type="protein sequence ID" value="OGK56007.1"/>
    <property type="molecule type" value="Genomic_DNA"/>
</dbReference>
<accession>A0A1F7JK75</accession>
<comment type="caution">
    <text evidence="2">The sequence shown here is derived from an EMBL/GenBank/DDBJ whole genome shotgun (WGS) entry which is preliminary data.</text>
</comment>
<organism evidence="2 3">
    <name type="scientific">Candidatus Roizmanbacteria bacterium RIFCSPLOWO2_02_FULL_38_10</name>
    <dbReference type="NCBI Taxonomy" id="1802074"/>
    <lineage>
        <taxon>Bacteria</taxon>
        <taxon>Candidatus Roizmaniibacteriota</taxon>
    </lineage>
</organism>
<dbReference type="AlphaFoldDB" id="A0A1F7JK75"/>